<keyword evidence="1" id="KW-1133">Transmembrane helix</keyword>
<name>U4KKN9_ALTPJ</name>
<reference evidence="2 3" key="1">
    <citation type="journal article" date="2013" name="J. Mol. Microbiol. Biotechnol.">
        <title>Analysis of the Complete Genomes of Acholeplasma brassicae , A. palmae and A. laidlawii and Their Comparison to the Obligate Parasites from ' Candidatus Phytoplasma'.</title>
        <authorList>
            <person name="Kube M."/>
            <person name="Siewert C."/>
            <person name="Migdoll A.M."/>
            <person name="Duduk B."/>
            <person name="Holz S."/>
            <person name="Rabus R."/>
            <person name="Seemuller E."/>
            <person name="Mitrovic J."/>
            <person name="Muller I."/>
            <person name="Buttner C."/>
            <person name="Reinhardt R."/>
        </authorList>
    </citation>
    <scope>NUCLEOTIDE SEQUENCE [LARGE SCALE GENOMIC DNA]</scope>
    <source>
        <strain evidence="2 3">J233</strain>
    </source>
</reference>
<feature type="transmembrane region" description="Helical" evidence="1">
    <location>
        <begin position="195"/>
        <end position="216"/>
    </location>
</feature>
<feature type="transmembrane region" description="Helical" evidence="1">
    <location>
        <begin position="228"/>
        <end position="247"/>
    </location>
</feature>
<organism evidence="2 3">
    <name type="scientific">Alteracholeplasma palmae (strain ATCC 49389 / J233)</name>
    <name type="common">Acholeplasma palmae</name>
    <dbReference type="NCBI Taxonomy" id="1318466"/>
    <lineage>
        <taxon>Bacteria</taxon>
        <taxon>Bacillati</taxon>
        <taxon>Mycoplasmatota</taxon>
        <taxon>Mollicutes</taxon>
        <taxon>Acholeplasmatales</taxon>
        <taxon>Acholeplasmataceae</taxon>
        <taxon>Acholeplasma</taxon>
    </lineage>
</organism>
<accession>U4KKN9</accession>
<dbReference type="OrthoDB" id="384607at2"/>
<dbReference type="RefSeq" id="WP_026659082.1">
    <property type="nucleotide sequence ID" value="NC_022538.1"/>
</dbReference>
<dbReference type="EMBL" id="FO681347">
    <property type="protein sequence ID" value="CCV64339.1"/>
    <property type="molecule type" value="Genomic_DNA"/>
</dbReference>
<proteinExistence type="predicted"/>
<keyword evidence="1" id="KW-0812">Transmembrane</keyword>
<evidence type="ECO:0008006" key="4">
    <source>
        <dbReference type="Google" id="ProtNLM"/>
    </source>
</evidence>
<evidence type="ECO:0000313" key="3">
    <source>
        <dbReference type="Proteomes" id="UP000032740"/>
    </source>
</evidence>
<feature type="transmembrane region" description="Helical" evidence="1">
    <location>
        <begin position="58"/>
        <end position="75"/>
    </location>
</feature>
<gene>
    <name evidence="2" type="ORF">BN85407620</name>
</gene>
<dbReference type="InterPro" id="IPR024529">
    <property type="entry name" value="ECF_trnsprt_substrate-spec"/>
</dbReference>
<feature type="transmembrane region" description="Helical" evidence="1">
    <location>
        <begin position="33"/>
        <end position="51"/>
    </location>
</feature>
<feature type="transmembrane region" description="Helical" evidence="1">
    <location>
        <begin position="267"/>
        <end position="292"/>
    </location>
</feature>
<keyword evidence="3" id="KW-1185">Reference proteome</keyword>
<dbReference type="AlphaFoldDB" id="U4KKN9"/>
<dbReference type="HOGENOM" id="CLU_1017895_0_0_14"/>
<sequence length="298" mass="32645">MKRNKMYQMVLTSAFAAIILVLSLVPQIGYITILPGVSITLVHIVVLVGVFSLGLKGGVILGLFFGIGGTLAALMRGNTPFDQAFVYPWVSVIPRMLFAAAAYYFSVGFKKILKVKYGKVIVITLVSMISGLALFFGTNSIVKNATKDPYNKLVMQIAELKKNETENKEKIDQLNLELPVLDEKTNNDYKKITNITQPIVIVITVLVIGIYVFYTFKNKKYDISVPSVMILGTLAHTVLVLLSVYIFSPQAFTQTFGDSQSTISIIYGVAMANGLVEALAAVVIGTPIVYALEQVKEK</sequence>
<dbReference type="STRING" id="1318466.BN85407620"/>
<dbReference type="KEGG" id="apal:BN85407620"/>
<dbReference type="Proteomes" id="UP000032740">
    <property type="component" value="Chromosome"/>
</dbReference>
<evidence type="ECO:0000256" key="1">
    <source>
        <dbReference type="SAM" id="Phobius"/>
    </source>
</evidence>
<protein>
    <recommendedName>
        <fullName evidence="4">ECF transporter S component</fullName>
    </recommendedName>
</protein>
<evidence type="ECO:0000313" key="2">
    <source>
        <dbReference type="EMBL" id="CCV64339.1"/>
    </source>
</evidence>
<feature type="transmembrane region" description="Helical" evidence="1">
    <location>
        <begin position="87"/>
        <end position="105"/>
    </location>
</feature>
<feature type="transmembrane region" description="Helical" evidence="1">
    <location>
        <begin position="117"/>
        <end position="137"/>
    </location>
</feature>
<dbReference type="GO" id="GO:0022857">
    <property type="term" value="F:transmembrane transporter activity"/>
    <property type="evidence" value="ECO:0007669"/>
    <property type="project" value="InterPro"/>
</dbReference>
<keyword evidence="1" id="KW-0472">Membrane</keyword>
<dbReference type="Pfam" id="PF12822">
    <property type="entry name" value="ECF_trnsprt"/>
    <property type="match status" value="1"/>
</dbReference>
<dbReference type="Gene3D" id="1.10.1760.20">
    <property type="match status" value="2"/>
</dbReference>